<evidence type="ECO:0000313" key="2">
    <source>
        <dbReference type="Proteomes" id="UP000199452"/>
    </source>
</evidence>
<dbReference type="Proteomes" id="UP000199452">
    <property type="component" value="Unassembled WGS sequence"/>
</dbReference>
<dbReference type="AlphaFoldDB" id="A0A1G6QLN2"/>
<organism evidence="1 2">
    <name type="scientific">Williamwhitmania taraxaci</name>
    <dbReference type="NCBI Taxonomy" id="1640674"/>
    <lineage>
        <taxon>Bacteria</taxon>
        <taxon>Pseudomonadati</taxon>
        <taxon>Bacteroidota</taxon>
        <taxon>Bacteroidia</taxon>
        <taxon>Bacteroidales</taxon>
        <taxon>Williamwhitmaniaceae</taxon>
        <taxon>Williamwhitmania</taxon>
    </lineage>
</organism>
<accession>A0A1G6QLN2</accession>
<protein>
    <submittedName>
        <fullName evidence="1">Uncharacterized protein</fullName>
    </submittedName>
</protein>
<gene>
    <name evidence="1" type="ORF">SAMN05216323_10631</name>
</gene>
<keyword evidence="2" id="KW-1185">Reference proteome</keyword>
<reference evidence="1 2" key="1">
    <citation type="submission" date="2016-09" db="EMBL/GenBank/DDBJ databases">
        <authorList>
            <person name="Capua I."/>
            <person name="De Benedictis P."/>
            <person name="Joannis T."/>
            <person name="Lombin L.H."/>
            <person name="Cattoli G."/>
        </authorList>
    </citation>
    <scope>NUCLEOTIDE SEQUENCE [LARGE SCALE GENOMIC DNA]</scope>
    <source>
        <strain evidence="1 2">A7P-90m</strain>
    </source>
</reference>
<sequence>MLQMSTVMNNLRNKLSGIALAAMALLLMVVFPSCNKSDSKYFGVSQKLTEYGVVKDSSWYKFRDSLGTAIDSFKVIKVTNTFAPIANEPEDNLYQTITVNFKHFPSLKSSKIVMVREKEKSTLTYTDTLNQKTIILTDPMEAGATIATVDAIQSGKYWYTDIMVVSETNNPNSKIYIAKGKWIVKKMYSYTPAQNWILDNSSIQ</sequence>
<evidence type="ECO:0000313" key="1">
    <source>
        <dbReference type="EMBL" id="SDC93121.1"/>
    </source>
</evidence>
<dbReference type="EMBL" id="FMYP01000063">
    <property type="protein sequence ID" value="SDC93121.1"/>
    <property type="molecule type" value="Genomic_DNA"/>
</dbReference>
<name>A0A1G6QLN2_9BACT</name>
<proteinExistence type="predicted"/>